<dbReference type="InterPro" id="IPR035093">
    <property type="entry name" value="RelE/ParE_toxin_dom_sf"/>
</dbReference>
<protein>
    <recommendedName>
        <fullName evidence="4">Plasmid stabilization protein</fullName>
    </recommendedName>
</protein>
<evidence type="ECO:0000313" key="3">
    <source>
        <dbReference type="Proteomes" id="UP000000555"/>
    </source>
</evidence>
<dbReference type="InterPro" id="IPR052747">
    <property type="entry name" value="TA_system_RelE_toxin"/>
</dbReference>
<proteinExistence type="predicted"/>
<dbReference type="SMR" id="Q8R8H0"/>
<dbReference type="SUPFAM" id="SSF143011">
    <property type="entry name" value="RelE-like"/>
    <property type="match status" value="1"/>
</dbReference>
<gene>
    <name evidence="2" type="ordered locus">TTE2029</name>
</gene>
<dbReference type="EMBL" id="AE008691">
    <property type="protein sequence ID" value="AAM25206.1"/>
    <property type="molecule type" value="Genomic_DNA"/>
</dbReference>
<sequence>MRTCSKMYKVKLAKEAVKFTEKCNSNTKEKIKEAIEKIAQSPYVGKNIKKLKDKFPPLYRYRVGNIRIIYQIQKGEKIIFIVTIGYRGDVYK</sequence>
<accession>Q8R8H0</accession>
<keyword evidence="3" id="KW-1185">Reference proteome</keyword>
<evidence type="ECO:0008006" key="4">
    <source>
        <dbReference type="Google" id="ProtNLM"/>
    </source>
</evidence>
<evidence type="ECO:0000313" key="2">
    <source>
        <dbReference type="EMBL" id="AAM25206.1"/>
    </source>
</evidence>
<dbReference type="Gene3D" id="3.30.2310.20">
    <property type="entry name" value="RelE-like"/>
    <property type="match status" value="1"/>
</dbReference>
<dbReference type="Pfam" id="PF05016">
    <property type="entry name" value="ParE_toxin"/>
    <property type="match status" value="1"/>
</dbReference>
<dbReference type="PANTHER" id="PTHR38813">
    <property type="match status" value="1"/>
</dbReference>
<dbReference type="AlphaFoldDB" id="Q8R8H0"/>
<evidence type="ECO:0000256" key="1">
    <source>
        <dbReference type="ARBA" id="ARBA00022649"/>
    </source>
</evidence>
<keyword evidence="1" id="KW-1277">Toxin-antitoxin system</keyword>
<dbReference type="Proteomes" id="UP000000555">
    <property type="component" value="Chromosome"/>
</dbReference>
<dbReference type="KEGG" id="tte:TTE2029"/>
<dbReference type="HOGENOM" id="CLU_155761_1_3_9"/>
<dbReference type="STRING" id="273068.TTE2029"/>
<dbReference type="eggNOG" id="COG2026">
    <property type="taxonomic scope" value="Bacteria"/>
</dbReference>
<dbReference type="PANTHER" id="PTHR38813:SF1">
    <property type="entry name" value="TOXIN RELE1-RELATED"/>
    <property type="match status" value="1"/>
</dbReference>
<reference evidence="2 3" key="1">
    <citation type="journal article" date="2002" name="Genome Res.">
        <title>A complete sequence of the T. tengcongensis genome.</title>
        <authorList>
            <person name="Bao Q."/>
            <person name="Tian Y."/>
            <person name="Li W."/>
            <person name="Xu Z."/>
            <person name="Xuan Z."/>
            <person name="Hu S."/>
            <person name="Dong W."/>
            <person name="Yang J."/>
            <person name="Chen Y."/>
            <person name="Xue Y."/>
            <person name="Xu Y."/>
            <person name="Lai X."/>
            <person name="Huang L."/>
            <person name="Dong X."/>
            <person name="Ma Y."/>
            <person name="Ling L."/>
            <person name="Tan H."/>
            <person name="Chen R."/>
            <person name="Wang J."/>
            <person name="Yu J."/>
            <person name="Yang H."/>
        </authorList>
    </citation>
    <scope>NUCLEOTIDE SEQUENCE [LARGE SCALE GENOMIC DNA]</scope>
    <source>
        <strain evidence="3">DSM 15242 / JCM 11007 / NBRC 100824 / MB4</strain>
    </source>
</reference>
<organism evidence="2 3">
    <name type="scientific">Caldanaerobacter subterraneus subsp. tengcongensis (strain DSM 15242 / JCM 11007 / NBRC 100824 / MB4)</name>
    <name type="common">Thermoanaerobacter tengcongensis</name>
    <dbReference type="NCBI Taxonomy" id="273068"/>
    <lineage>
        <taxon>Bacteria</taxon>
        <taxon>Bacillati</taxon>
        <taxon>Bacillota</taxon>
        <taxon>Clostridia</taxon>
        <taxon>Thermoanaerobacterales</taxon>
        <taxon>Thermoanaerobacteraceae</taxon>
        <taxon>Caldanaerobacter</taxon>
    </lineage>
</organism>
<name>Q8R8H0_CALS4</name>
<dbReference type="InterPro" id="IPR007712">
    <property type="entry name" value="RelE/ParE_toxin"/>
</dbReference>